<keyword evidence="1" id="KW-0472">Membrane</keyword>
<organism evidence="2 3">
    <name type="scientific">Azospirillum oleiclasticum</name>
    <dbReference type="NCBI Taxonomy" id="2735135"/>
    <lineage>
        <taxon>Bacteria</taxon>
        <taxon>Pseudomonadati</taxon>
        <taxon>Pseudomonadota</taxon>
        <taxon>Alphaproteobacteria</taxon>
        <taxon>Rhodospirillales</taxon>
        <taxon>Azospirillaceae</taxon>
        <taxon>Azospirillum</taxon>
    </lineage>
</organism>
<feature type="transmembrane region" description="Helical" evidence="1">
    <location>
        <begin position="57"/>
        <end position="79"/>
    </location>
</feature>
<dbReference type="Proteomes" id="UP000584642">
    <property type="component" value="Unassembled WGS sequence"/>
</dbReference>
<keyword evidence="1" id="KW-0812">Transmembrane</keyword>
<evidence type="ECO:0000256" key="1">
    <source>
        <dbReference type="SAM" id="Phobius"/>
    </source>
</evidence>
<sequence length="87" mass="8897">MPNVASLDPDRVTSSADLLGAGATPGATGRPQLRLVADAPIRLAEPQVARIRGPKLVLLWVSLAAASWVLLGGMAYGFYAAATALLG</sequence>
<dbReference type="EMBL" id="JABFDB010000031">
    <property type="protein sequence ID" value="NYZ23721.1"/>
    <property type="molecule type" value="Genomic_DNA"/>
</dbReference>
<name>A0ABX2TK63_9PROT</name>
<comment type="caution">
    <text evidence="2">The sequence shown here is derived from an EMBL/GenBank/DDBJ whole genome shotgun (WGS) entry which is preliminary data.</text>
</comment>
<accession>A0ABX2TK63</accession>
<gene>
    <name evidence="2" type="ORF">HND93_28815</name>
</gene>
<keyword evidence="1" id="KW-1133">Transmembrane helix</keyword>
<evidence type="ECO:0000313" key="2">
    <source>
        <dbReference type="EMBL" id="NYZ23721.1"/>
    </source>
</evidence>
<reference evidence="2 3" key="1">
    <citation type="submission" date="2020-05" db="EMBL/GenBank/DDBJ databases">
        <title>Azospirillum oleiclasticum sp. nov, a nitrogen-fixing and heavy crude oil-emulsifying bacterium isolated from the crude oil of Yumen Oilfield.</title>
        <authorList>
            <person name="Wu D."/>
            <person name="Cai M."/>
            <person name="Zhang X."/>
        </authorList>
    </citation>
    <scope>NUCLEOTIDE SEQUENCE [LARGE SCALE GENOMIC DNA]</scope>
    <source>
        <strain evidence="2 3">ROY-1-1-2</strain>
    </source>
</reference>
<evidence type="ECO:0000313" key="3">
    <source>
        <dbReference type="Proteomes" id="UP000584642"/>
    </source>
</evidence>
<proteinExistence type="predicted"/>
<keyword evidence="3" id="KW-1185">Reference proteome</keyword>
<dbReference type="RefSeq" id="WP_180285498.1">
    <property type="nucleotide sequence ID" value="NZ_JABFDB010000031.1"/>
</dbReference>
<protein>
    <submittedName>
        <fullName evidence="2">Uncharacterized protein</fullName>
    </submittedName>
</protein>